<reference evidence="7 8" key="1">
    <citation type="submission" date="2018-08" db="EMBL/GenBank/DDBJ databases">
        <title>A genome reference for cultivated species of the human gut microbiota.</title>
        <authorList>
            <person name="Zou Y."/>
            <person name="Xue W."/>
            <person name="Luo G."/>
        </authorList>
    </citation>
    <scope>NUCLEOTIDE SEQUENCE [LARGE SCALE GENOMIC DNA]</scope>
    <source>
        <strain evidence="7 8">AM07-24</strain>
    </source>
</reference>
<feature type="transmembrane region" description="Helical" evidence="6">
    <location>
        <begin position="316"/>
        <end position="334"/>
    </location>
</feature>
<keyword evidence="5 6" id="KW-0472">Membrane</keyword>
<evidence type="ECO:0000256" key="1">
    <source>
        <dbReference type="ARBA" id="ARBA00004651"/>
    </source>
</evidence>
<feature type="transmembrane region" description="Helical" evidence="6">
    <location>
        <begin position="118"/>
        <end position="148"/>
    </location>
</feature>
<dbReference type="Pfam" id="PF03606">
    <property type="entry name" value="DcuC"/>
    <property type="match status" value="1"/>
</dbReference>
<organism evidence="7 8">
    <name type="scientific">Emergencia timonensis</name>
    <dbReference type="NCBI Taxonomy" id="1776384"/>
    <lineage>
        <taxon>Bacteria</taxon>
        <taxon>Bacillati</taxon>
        <taxon>Bacillota</taxon>
        <taxon>Clostridia</taxon>
        <taxon>Peptostreptococcales</taxon>
        <taxon>Anaerovoracaceae</taxon>
        <taxon>Emergencia</taxon>
    </lineage>
</organism>
<dbReference type="PANTHER" id="PTHR43652">
    <property type="entry name" value="BASIC AMINO ACID ANTIPORTER YFCC-RELATED"/>
    <property type="match status" value="1"/>
</dbReference>
<comment type="subcellular location">
    <subcellularLocation>
        <location evidence="1">Cell membrane</location>
        <topology evidence="1">Multi-pass membrane protein</topology>
    </subcellularLocation>
</comment>
<protein>
    <submittedName>
        <fullName evidence="7">Putative basic amino acid antiporter YfcC</fullName>
    </submittedName>
</protein>
<evidence type="ECO:0000256" key="4">
    <source>
        <dbReference type="ARBA" id="ARBA00022989"/>
    </source>
</evidence>
<feature type="transmembrane region" description="Helical" evidence="6">
    <location>
        <begin position="284"/>
        <end position="304"/>
    </location>
</feature>
<keyword evidence="3 6" id="KW-0812">Transmembrane</keyword>
<dbReference type="OrthoDB" id="255482at2"/>
<comment type="caution">
    <text evidence="7">The sequence shown here is derived from an EMBL/GenBank/DDBJ whole genome shotgun (WGS) entry which is preliminary data.</text>
</comment>
<evidence type="ECO:0000313" key="8">
    <source>
        <dbReference type="Proteomes" id="UP000284841"/>
    </source>
</evidence>
<dbReference type="GO" id="GO:0005886">
    <property type="term" value="C:plasma membrane"/>
    <property type="evidence" value="ECO:0007669"/>
    <property type="project" value="UniProtKB-SubCell"/>
</dbReference>
<feature type="transmembrane region" description="Helical" evidence="6">
    <location>
        <begin position="354"/>
        <end position="374"/>
    </location>
</feature>
<evidence type="ECO:0000256" key="2">
    <source>
        <dbReference type="ARBA" id="ARBA00022475"/>
    </source>
</evidence>
<feature type="transmembrane region" description="Helical" evidence="6">
    <location>
        <begin position="160"/>
        <end position="178"/>
    </location>
</feature>
<dbReference type="GeneID" id="83004331"/>
<dbReference type="PANTHER" id="PTHR43652:SF6">
    <property type="entry name" value="ARGININE REPRESSOR"/>
    <property type="match status" value="1"/>
</dbReference>
<feature type="transmembrane region" description="Helical" evidence="6">
    <location>
        <begin position="198"/>
        <end position="217"/>
    </location>
</feature>
<feature type="transmembrane region" description="Helical" evidence="6">
    <location>
        <begin position="440"/>
        <end position="464"/>
    </location>
</feature>
<keyword evidence="8" id="KW-1185">Reference proteome</keyword>
<dbReference type="InterPro" id="IPR018385">
    <property type="entry name" value="C4_dicarb_anaerob_car-like"/>
</dbReference>
<dbReference type="Proteomes" id="UP000284841">
    <property type="component" value="Unassembled WGS sequence"/>
</dbReference>
<dbReference type="STRING" id="1776384.GCA_900086585_01971"/>
<dbReference type="AlphaFoldDB" id="A0A415DYK2"/>
<keyword evidence="4 6" id="KW-1133">Transmembrane helix</keyword>
<name>A0A415DYK2_9FIRM</name>
<feature type="transmembrane region" description="Helical" evidence="6">
    <location>
        <begin position="81"/>
        <end position="106"/>
    </location>
</feature>
<evidence type="ECO:0000256" key="6">
    <source>
        <dbReference type="SAM" id="Phobius"/>
    </source>
</evidence>
<dbReference type="RefSeq" id="WP_067537257.1">
    <property type="nucleotide sequence ID" value="NZ_AP025567.1"/>
</dbReference>
<keyword evidence="2" id="KW-1003">Cell membrane</keyword>
<dbReference type="InterPro" id="IPR051679">
    <property type="entry name" value="DASS-Related_Transporters"/>
</dbReference>
<accession>A0A415DYK2</accession>
<evidence type="ECO:0000256" key="3">
    <source>
        <dbReference type="ARBA" id="ARBA00022692"/>
    </source>
</evidence>
<proteinExistence type="predicted"/>
<evidence type="ECO:0000313" key="7">
    <source>
        <dbReference type="EMBL" id="RHJ85928.1"/>
    </source>
</evidence>
<feature type="transmembrane region" description="Helical" evidence="6">
    <location>
        <begin position="257"/>
        <end position="278"/>
    </location>
</feature>
<feature type="transmembrane region" description="Helical" evidence="6">
    <location>
        <begin position="12"/>
        <end position="31"/>
    </location>
</feature>
<dbReference type="EMBL" id="QRMS01000004">
    <property type="protein sequence ID" value="RHJ85928.1"/>
    <property type="molecule type" value="Genomic_DNA"/>
</dbReference>
<gene>
    <name evidence="7" type="ORF">DW099_13870</name>
</gene>
<sequence length="467" mass="50447">MEKKKRSLKVPHTYVLLFAMVVICALMTWLIPAGSYDRVIDEATGKEVVDAASFHFTGDGGIGFFDVMKQFIAGMESSSDIIFLIFILGGSFMILQDTGALTAGVHSMARKFGKRQNLILLLFMFLFSVLGGTIGMAEEVIVFIPLLVTLCNELKLDRMVALAVVMVGARIGFTSGLINPFTVGVAQGLADLPLYSGLGYRLIWYGLILVVTGWYIIRYVNKIKKDPTLSIMHGVELEGGEEVSDENADTTLNARRIIVIVGFFITIALMVFGVFQWGWYMEEIATVFLILGIASGLISGMGPNKVAQSFVRGTKDMVFAALVVGVAKAILLTLQDGGIIDSVVYYASGALDGLPKVVAANGMYVFQLLMNFLIPSGSGQAAATMPIMAPLADTLDITRQTAVLAFHYGDGFTNLIAPTLGSLMAAVAVSKVPFEKYLKWVMPLCLIWIVFGLASVTIATLIGYGPF</sequence>
<evidence type="ECO:0000256" key="5">
    <source>
        <dbReference type="ARBA" id="ARBA00023136"/>
    </source>
</evidence>